<evidence type="ECO:0000313" key="5">
    <source>
        <dbReference type="Proteomes" id="UP000694865"/>
    </source>
</evidence>
<accession>A0ABM0MCZ6</accession>
<sequence>MSSQAHKLEDFRGTSVKNLEFGKFMQYVEKVCKAMSREHFVTKLSEHLQGSLRPSGLRLNGLTMRRTVSSSNIIQTFQYEDNLPPLPVPPLQQTLNKYIESVKPHVSSEELDNTRSIVKSFHDGIGKELHEKLLKKASMERNWLEYWWLDLYLKARGSANYSGVNYGIINPLMGEVWQSNEVTQVERCALVLWNVLKFWQMLREETLPVETDRSGTKLSMNQYRSLFNSSRVPGVQKDTFVRWFKTAKEGNCPSHLIVTRKGRFYKFNATDDDGKLLSAPALQRQLEYVKTESDNKPTILSVGMLTALDRTPWAQARSHLLSLDPRNKTFLDEIESSLLILSLEDKASETLQSVW</sequence>
<dbReference type="PROSITE" id="PS00439">
    <property type="entry name" value="ACYLTRANSF_C_1"/>
    <property type="match status" value="1"/>
</dbReference>
<dbReference type="Gene3D" id="1.10.275.20">
    <property type="entry name" value="Choline/Carnitine o-acyltransferase"/>
    <property type="match status" value="1"/>
</dbReference>
<feature type="domain" description="Choline/carnitine acyltransferase" evidence="4">
    <location>
        <begin position="86"/>
        <end position="348"/>
    </location>
</feature>
<dbReference type="GeneID" id="100371063"/>
<comment type="pathway">
    <text evidence="1">Lipid metabolism; fatty acid beta-oxidation.</text>
</comment>
<evidence type="ECO:0000313" key="6">
    <source>
        <dbReference type="RefSeq" id="XP_006817887.1"/>
    </source>
</evidence>
<keyword evidence="2" id="KW-0808">Transferase</keyword>
<dbReference type="PANTHER" id="PTHR22589:SF67">
    <property type="entry name" value="PEROXISOMAL CARNITINE O-OCTANOYLTRANSFERASE"/>
    <property type="match status" value="1"/>
</dbReference>
<organism evidence="5 6">
    <name type="scientific">Saccoglossus kowalevskii</name>
    <name type="common">Acorn worm</name>
    <dbReference type="NCBI Taxonomy" id="10224"/>
    <lineage>
        <taxon>Eukaryota</taxon>
        <taxon>Metazoa</taxon>
        <taxon>Hemichordata</taxon>
        <taxon>Enteropneusta</taxon>
        <taxon>Harrimaniidae</taxon>
        <taxon>Saccoglossus</taxon>
    </lineage>
</organism>
<dbReference type="SUPFAM" id="SSF52777">
    <property type="entry name" value="CoA-dependent acyltransferases"/>
    <property type="match status" value="1"/>
</dbReference>
<comment type="catalytic activity">
    <reaction evidence="3">
        <text>4,8-dimethylnonanoyl-CoA + (R)-carnitine = O-4,8-dimethylnonanoyl-(R)-carnitine + CoA</text>
        <dbReference type="Rhea" id="RHEA:44860"/>
        <dbReference type="ChEBI" id="CHEBI:16347"/>
        <dbReference type="ChEBI" id="CHEBI:57287"/>
        <dbReference type="ChEBI" id="CHEBI:77061"/>
        <dbReference type="ChEBI" id="CHEBI:84654"/>
    </reaction>
</comment>
<evidence type="ECO:0000256" key="2">
    <source>
        <dbReference type="ARBA" id="ARBA00023315"/>
    </source>
</evidence>
<dbReference type="InterPro" id="IPR042231">
    <property type="entry name" value="Cho/carn_acyl_trans_2"/>
</dbReference>
<dbReference type="PANTHER" id="PTHR22589">
    <property type="entry name" value="CARNITINE O-ACYLTRANSFERASE"/>
    <property type="match status" value="1"/>
</dbReference>
<proteinExistence type="predicted"/>
<keyword evidence="5" id="KW-1185">Reference proteome</keyword>
<dbReference type="RefSeq" id="XP_006817887.1">
    <property type="nucleotide sequence ID" value="XM_006817824.1"/>
</dbReference>
<dbReference type="InterPro" id="IPR042572">
    <property type="entry name" value="Carn_acyl_trans_N"/>
</dbReference>
<gene>
    <name evidence="6" type="primary">LOC100371063</name>
</gene>
<dbReference type="InterPro" id="IPR000542">
    <property type="entry name" value="Carn_acyl_trans"/>
</dbReference>
<reference evidence="6" key="1">
    <citation type="submission" date="2025-08" db="UniProtKB">
        <authorList>
            <consortium name="RefSeq"/>
        </authorList>
    </citation>
    <scope>IDENTIFICATION</scope>
    <source>
        <tissue evidence="6">Testes</tissue>
    </source>
</reference>
<protein>
    <submittedName>
        <fullName evidence="6">Peroxisomal carnitine O-octanoyltransferase-like</fullName>
    </submittedName>
</protein>
<dbReference type="Proteomes" id="UP000694865">
    <property type="component" value="Unplaced"/>
</dbReference>
<evidence type="ECO:0000256" key="3">
    <source>
        <dbReference type="ARBA" id="ARBA00048999"/>
    </source>
</evidence>
<keyword evidence="2" id="KW-0012">Acyltransferase</keyword>
<evidence type="ECO:0000256" key="1">
    <source>
        <dbReference type="ARBA" id="ARBA00005005"/>
    </source>
</evidence>
<dbReference type="Gene3D" id="3.30.559.70">
    <property type="entry name" value="Choline/Carnitine o-acyltransferase, domain 2"/>
    <property type="match status" value="1"/>
</dbReference>
<evidence type="ECO:0000259" key="4">
    <source>
        <dbReference type="Pfam" id="PF00755"/>
    </source>
</evidence>
<dbReference type="InterPro" id="IPR039551">
    <property type="entry name" value="Cho/carn_acyl_trans"/>
</dbReference>
<dbReference type="Pfam" id="PF00755">
    <property type="entry name" value="Carn_acyltransf"/>
    <property type="match status" value="1"/>
</dbReference>
<name>A0ABM0MCZ6_SACKO</name>